<accession>A0A6J7XEK8</accession>
<gene>
    <name evidence="2" type="ORF">UFOVP1565_6</name>
    <name evidence="1" type="ORF">UFOVP311_22</name>
</gene>
<reference evidence="2" key="1">
    <citation type="submission" date="2020-05" db="EMBL/GenBank/DDBJ databases">
        <authorList>
            <person name="Chiriac C."/>
            <person name="Salcher M."/>
            <person name="Ghai R."/>
            <person name="Kavagutti S V."/>
        </authorList>
    </citation>
    <scope>NUCLEOTIDE SEQUENCE</scope>
</reference>
<protein>
    <submittedName>
        <fullName evidence="2">Siphovirus Gp157</fullName>
    </submittedName>
</protein>
<proteinExistence type="predicted"/>
<dbReference type="EMBL" id="LR798408">
    <property type="protein sequence ID" value="CAB5229651.1"/>
    <property type="molecule type" value="Genomic_DNA"/>
</dbReference>
<sequence>MSILDLASGSKILEFWIEKDSAVEGELDSVLDELLQELEGKIEDKVEAYCRIIRELELTQAARKEESDRIRKLADQDGNTVKAMKGRLMFFFGLQNINKLKTSNFNLSICANGGNQPIEVNILPELLPAEFQKVEIKPNMETIREALKMGTSLDGVTLLPRGEHLRIK</sequence>
<evidence type="ECO:0000313" key="1">
    <source>
        <dbReference type="EMBL" id="CAB4136514.1"/>
    </source>
</evidence>
<dbReference type="EMBL" id="LR796321">
    <property type="protein sequence ID" value="CAB4136514.1"/>
    <property type="molecule type" value="Genomic_DNA"/>
</dbReference>
<dbReference type="Pfam" id="PF05565">
    <property type="entry name" value="Sipho_Gp157"/>
    <property type="match status" value="1"/>
</dbReference>
<dbReference type="InterPro" id="IPR008840">
    <property type="entry name" value="Sipho_Gp157"/>
</dbReference>
<evidence type="ECO:0000313" key="2">
    <source>
        <dbReference type="EMBL" id="CAB5229651.1"/>
    </source>
</evidence>
<organism evidence="2">
    <name type="scientific">uncultured Caudovirales phage</name>
    <dbReference type="NCBI Taxonomy" id="2100421"/>
    <lineage>
        <taxon>Viruses</taxon>
        <taxon>Duplodnaviria</taxon>
        <taxon>Heunggongvirae</taxon>
        <taxon>Uroviricota</taxon>
        <taxon>Caudoviricetes</taxon>
        <taxon>Peduoviridae</taxon>
        <taxon>Maltschvirus</taxon>
        <taxon>Maltschvirus maltsch</taxon>
    </lineage>
</organism>
<name>A0A6J7XEK8_9CAUD</name>